<dbReference type="RefSeq" id="YP_453626.1">
    <property type="nucleotide sequence ID" value="NC_007710.1"/>
</dbReference>
<dbReference type="InterPro" id="IPR056914">
    <property type="entry name" value="Gp53-like"/>
</dbReference>
<reference evidence="1 2" key="1">
    <citation type="journal article" date="2006" name="J. Gen. Plant Pathol.">
        <title>Sequence analysis of the genome of OP2, a lytic bacteriophage of Xanthomonas oryzae pv. oryzae.</title>
        <authorList>
            <person name="Inoue Y."/>
            <person name="Matsuura T."/>
            <person name="Ohara T."/>
            <person name="Azegami K."/>
        </authorList>
    </citation>
    <scope>NUCLEOTIDE SEQUENCE [LARGE SCALE GENOMIC DNA]</scope>
</reference>
<keyword evidence="2" id="KW-1185">Reference proteome</keyword>
<sequence length="196" mass="19963">MLSRPLTFRAFVAHNRSLSMPFQTNIAVNPAIGVAGDFASTNPRQFVVSGTLNQRMVGAGATPGPAICGRFGLLQADGTVTSTPGYAAATAAGASSRIGFIHRFMGAALFTNWLSPSSMTILQGQPVELFAIADFFAVADAVTGTPTRGAAVIWNPATGLINIGAAVSGTTVDTGFVLLSETAVAGQTVMIGKNGA</sequence>
<dbReference type="KEGG" id="vg:5142555"/>
<accession>Q2NPC3</accession>
<dbReference type="GeneID" id="5142555"/>
<dbReference type="Pfam" id="PF23982">
    <property type="entry name" value="XM1_gp53_minor_capsid"/>
    <property type="match status" value="1"/>
</dbReference>
<dbReference type="EMBL" id="AP008986">
    <property type="protein sequence ID" value="BAE72773.1"/>
    <property type="molecule type" value="Genomic_DNA"/>
</dbReference>
<dbReference type="Proteomes" id="UP000001238">
    <property type="component" value="Segment"/>
</dbReference>
<protein>
    <submittedName>
        <fullName evidence="1">Putative structural protein</fullName>
    </submittedName>
</protein>
<dbReference type="OrthoDB" id="25940at10239"/>
<name>Q2NPC3_9CAUD</name>
<evidence type="ECO:0000313" key="2">
    <source>
        <dbReference type="Proteomes" id="UP000001238"/>
    </source>
</evidence>
<proteinExistence type="predicted"/>
<evidence type="ECO:0000313" key="1">
    <source>
        <dbReference type="EMBL" id="BAE72773.1"/>
    </source>
</evidence>
<reference evidence="2" key="2">
    <citation type="journal article" date="2006" name="J. Gen. Plant Pathol.">
        <title>Sequence analysis of the genome of OP2, a lytic bacteriophage of Xanthomonas oryzae pv. oryzae..</title>
        <authorList>
            <person name="Inoue Y."/>
            <person name="Matsuura T."/>
            <person name="Ohara T."/>
            <person name="Azegami K."/>
        </authorList>
    </citation>
    <scope>NUCLEOTIDE SEQUENCE [LARGE SCALE GENOMIC DNA]</scope>
</reference>
<organism evidence="1 2">
    <name type="scientific">Xanthomonas phage OP2</name>
    <dbReference type="NCBI Taxonomy" id="331627"/>
    <lineage>
        <taxon>Viruses</taxon>
        <taxon>Duplodnaviria</taxon>
        <taxon>Heunggongvirae</taxon>
        <taxon>Uroviricota</taxon>
        <taxon>Caudoviricetes</taxon>
        <taxon>Kantovirinae</taxon>
        <taxon>Tsukubavirus</taxon>
        <taxon>Tsukubavirus OP2</taxon>
    </lineage>
</organism>